<dbReference type="RefSeq" id="WP_058352915.1">
    <property type="nucleotide sequence ID" value="NZ_CABMMD010000158.1"/>
</dbReference>
<name>A0A0V8QEI1_9FIRM</name>
<sequence>MDKAQMLKSQILEQYRSVRQFAISMDMPYSTLATALDKGNHGIESMAYGTVIAMCEKLDIDPVDFESYSKHGKSQLTDQERRVLDYYSRLNELGQVRALENLEDYKNLDKYRKKTEKF</sequence>
<dbReference type="Proteomes" id="UP000054874">
    <property type="component" value="Unassembled WGS sequence"/>
</dbReference>
<dbReference type="AlphaFoldDB" id="A0A0V8QEI1"/>
<proteinExistence type="predicted"/>
<protein>
    <submittedName>
        <fullName evidence="1">Transcriptional regulator</fullName>
    </submittedName>
</protein>
<gene>
    <name evidence="1" type="ORF">ASU35_11295</name>
</gene>
<dbReference type="OrthoDB" id="2002665at2"/>
<evidence type="ECO:0000313" key="2">
    <source>
        <dbReference type="Proteomes" id="UP000054874"/>
    </source>
</evidence>
<dbReference type="STRING" id="290052.ASU35_11295"/>
<evidence type="ECO:0000313" key="1">
    <source>
        <dbReference type="EMBL" id="KSV58876.1"/>
    </source>
</evidence>
<accession>A0A0V8QEI1</accession>
<keyword evidence="2" id="KW-1185">Reference proteome</keyword>
<dbReference type="EMBL" id="LNAM01000158">
    <property type="protein sequence ID" value="KSV58876.1"/>
    <property type="molecule type" value="Genomic_DNA"/>
</dbReference>
<organism evidence="1 2">
    <name type="scientific">Acetivibrio ethanolgignens</name>
    <dbReference type="NCBI Taxonomy" id="290052"/>
    <lineage>
        <taxon>Bacteria</taxon>
        <taxon>Bacillati</taxon>
        <taxon>Bacillota</taxon>
        <taxon>Clostridia</taxon>
        <taxon>Eubacteriales</taxon>
        <taxon>Oscillospiraceae</taxon>
        <taxon>Acetivibrio</taxon>
    </lineage>
</organism>
<comment type="caution">
    <text evidence="1">The sequence shown here is derived from an EMBL/GenBank/DDBJ whole genome shotgun (WGS) entry which is preliminary data.</text>
</comment>
<reference evidence="1 2" key="1">
    <citation type="submission" date="2015-11" db="EMBL/GenBank/DDBJ databases">
        <title>Butyribacter intestini gen. nov., sp. nov., a butyric acid-producing bacterium of the family Lachnospiraceae isolated from the human faeces.</title>
        <authorList>
            <person name="Zou Y."/>
            <person name="Xue W."/>
            <person name="Luo G."/>
            <person name="Lv M."/>
        </authorList>
    </citation>
    <scope>NUCLEOTIDE SEQUENCE [LARGE SCALE GENOMIC DNA]</scope>
    <source>
        <strain evidence="1 2">ACET-33324</strain>
    </source>
</reference>